<dbReference type="SUPFAM" id="SSF88723">
    <property type="entry name" value="PIN domain-like"/>
    <property type="match status" value="1"/>
</dbReference>
<dbReference type="EMBL" id="RKHQ01000001">
    <property type="protein sequence ID" value="ROR96903.1"/>
    <property type="molecule type" value="Genomic_DNA"/>
</dbReference>
<dbReference type="Proteomes" id="UP000275356">
    <property type="component" value="Unassembled WGS sequence"/>
</dbReference>
<keyword evidence="3" id="KW-0378">Hydrolase</keyword>
<accession>A0A3N2DAX7</accession>
<dbReference type="InterPro" id="IPR002716">
    <property type="entry name" value="PIN_dom"/>
</dbReference>
<dbReference type="AlphaFoldDB" id="A0A3N2DAX7"/>
<evidence type="ECO:0000256" key="1">
    <source>
        <dbReference type="ARBA" id="ARBA00022722"/>
    </source>
</evidence>
<reference evidence="6 7" key="1">
    <citation type="submission" date="2018-11" db="EMBL/GenBank/DDBJ databases">
        <title>Sequencing the genomes of 1000 actinobacteria strains.</title>
        <authorList>
            <person name="Klenk H.-P."/>
        </authorList>
    </citation>
    <scope>NUCLEOTIDE SEQUENCE [LARGE SCALE GENOMIC DNA]</scope>
    <source>
        <strain evidence="6 7">DSM 13521</strain>
    </source>
</reference>
<dbReference type="PANTHER" id="PTHR34610">
    <property type="entry name" value="SSL7007 PROTEIN"/>
    <property type="match status" value="1"/>
</dbReference>
<dbReference type="InterPro" id="IPR029060">
    <property type="entry name" value="PIN-like_dom_sf"/>
</dbReference>
<protein>
    <submittedName>
        <fullName evidence="6">PIN domain-containing protein</fullName>
    </submittedName>
</protein>
<dbReference type="GO" id="GO:0016787">
    <property type="term" value="F:hydrolase activity"/>
    <property type="evidence" value="ECO:0007669"/>
    <property type="project" value="UniProtKB-KW"/>
</dbReference>
<evidence type="ECO:0000256" key="3">
    <source>
        <dbReference type="ARBA" id="ARBA00022801"/>
    </source>
</evidence>
<dbReference type="OrthoDB" id="113459at2"/>
<evidence type="ECO:0000256" key="4">
    <source>
        <dbReference type="ARBA" id="ARBA00022842"/>
    </source>
</evidence>
<comment type="caution">
    <text evidence="6">The sequence shown here is derived from an EMBL/GenBank/DDBJ whole genome shotgun (WGS) entry which is preliminary data.</text>
</comment>
<keyword evidence="7" id="KW-1185">Reference proteome</keyword>
<evidence type="ECO:0000259" key="5">
    <source>
        <dbReference type="Pfam" id="PF13470"/>
    </source>
</evidence>
<dbReference type="RefSeq" id="WP_123739021.1">
    <property type="nucleotide sequence ID" value="NZ_RKHQ01000001.1"/>
</dbReference>
<evidence type="ECO:0000313" key="7">
    <source>
        <dbReference type="Proteomes" id="UP000275356"/>
    </source>
</evidence>
<gene>
    <name evidence="6" type="ORF">EDD28_1496</name>
</gene>
<keyword evidence="1" id="KW-0540">Nuclease</keyword>
<name>A0A3N2DAX7_9MICO</name>
<dbReference type="Pfam" id="PF13470">
    <property type="entry name" value="PIN_3"/>
    <property type="match status" value="1"/>
</dbReference>
<sequence length="194" mass="20935">MYRAVLDTCVLVPGLQRDFLLQLAAEGAYAPLWGSGILVELDYVLARLDERRGRTDGATRRAHLFDQMAHAFPGARIEARKDGDYAYALDDADDGHVLHAALMGKADAIVTSDRRAGFERSAVLGVAEIDVVPPAEFAANTVAAHPEAGVRALRELISRRTSQGTVAGDVLADLRDRCGMIEVDEILRPRLGAG</sequence>
<keyword evidence="4" id="KW-0460">Magnesium</keyword>
<dbReference type="PANTHER" id="PTHR34610:SF3">
    <property type="entry name" value="SSL7007 PROTEIN"/>
    <property type="match status" value="1"/>
</dbReference>
<evidence type="ECO:0000313" key="6">
    <source>
        <dbReference type="EMBL" id="ROR96903.1"/>
    </source>
</evidence>
<proteinExistence type="predicted"/>
<evidence type="ECO:0000256" key="2">
    <source>
        <dbReference type="ARBA" id="ARBA00022723"/>
    </source>
</evidence>
<dbReference type="GO" id="GO:0046872">
    <property type="term" value="F:metal ion binding"/>
    <property type="evidence" value="ECO:0007669"/>
    <property type="project" value="UniProtKB-KW"/>
</dbReference>
<organism evidence="6 7">
    <name type="scientific">Salana multivorans</name>
    <dbReference type="NCBI Taxonomy" id="120377"/>
    <lineage>
        <taxon>Bacteria</taxon>
        <taxon>Bacillati</taxon>
        <taxon>Actinomycetota</taxon>
        <taxon>Actinomycetes</taxon>
        <taxon>Micrococcales</taxon>
        <taxon>Beutenbergiaceae</taxon>
        <taxon>Salana</taxon>
    </lineage>
</organism>
<feature type="domain" description="PIN" evidence="5">
    <location>
        <begin position="3"/>
        <end position="115"/>
    </location>
</feature>
<keyword evidence="2" id="KW-0479">Metal-binding</keyword>
<dbReference type="InterPro" id="IPR002850">
    <property type="entry name" value="PIN_toxin-like"/>
</dbReference>
<dbReference type="GO" id="GO:0004518">
    <property type="term" value="F:nuclease activity"/>
    <property type="evidence" value="ECO:0007669"/>
    <property type="project" value="UniProtKB-KW"/>
</dbReference>